<accession>C6BXW8</accession>
<proteinExistence type="predicted"/>
<evidence type="ECO:0000313" key="2">
    <source>
        <dbReference type="EMBL" id="ACS78676.1"/>
    </source>
</evidence>
<keyword evidence="3" id="KW-1185">Reference proteome</keyword>
<organism evidence="2 3">
    <name type="scientific">Maridesulfovibrio salexigens (strain ATCC 14822 / DSM 2638 / NCIMB 8403 / VKM B-1763)</name>
    <name type="common">Desulfovibrio salexigens</name>
    <dbReference type="NCBI Taxonomy" id="526222"/>
    <lineage>
        <taxon>Bacteria</taxon>
        <taxon>Pseudomonadati</taxon>
        <taxon>Thermodesulfobacteriota</taxon>
        <taxon>Desulfovibrionia</taxon>
        <taxon>Desulfovibrionales</taxon>
        <taxon>Desulfovibrionaceae</taxon>
        <taxon>Maridesulfovibrio</taxon>
    </lineage>
</organism>
<dbReference type="AlphaFoldDB" id="C6BXW8"/>
<sequence>MRLASKILTSVFITMLLCSAAYGSQPGTKEELDTFTNFAIGWVVKLNKSHIKGFSRMEVLLQKDGTYLARYHAISPDTITCKVKKTSKKSKGMVGLLKYIETIYESTGKTPQEARANKFKPVKNIRITEIFSNAGKGWR</sequence>
<evidence type="ECO:0000313" key="3">
    <source>
        <dbReference type="Proteomes" id="UP000002601"/>
    </source>
</evidence>
<reference evidence="2 3" key="1">
    <citation type="submission" date="2009-06" db="EMBL/GenBank/DDBJ databases">
        <title>Complete sequence of Desulfovibrio salexigens DSM 2638.</title>
        <authorList>
            <consortium name="US DOE Joint Genome Institute"/>
            <person name="Lucas S."/>
            <person name="Copeland A."/>
            <person name="Lapidus A."/>
            <person name="Glavina del Rio T."/>
            <person name="Tice H."/>
            <person name="Bruce D."/>
            <person name="Goodwin L."/>
            <person name="Pitluck S."/>
            <person name="Munk A.C."/>
            <person name="Brettin T."/>
            <person name="Detter J.C."/>
            <person name="Han C."/>
            <person name="Tapia R."/>
            <person name="Larimer F."/>
            <person name="Land M."/>
            <person name="Hauser L."/>
            <person name="Kyrpides N."/>
            <person name="Anderson I."/>
            <person name="Wall J.D."/>
            <person name="Arkin A.P."/>
            <person name="Dehal P."/>
            <person name="Chivian D."/>
            <person name="Giles B."/>
            <person name="Hazen T.C."/>
        </authorList>
    </citation>
    <scope>NUCLEOTIDE SEQUENCE [LARGE SCALE GENOMIC DNA]</scope>
    <source>
        <strain evidence="3">ATCC 14822 / DSM 2638 / NCIMB 8403 / VKM B-1763</strain>
    </source>
</reference>
<keyword evidence="1" id="KW-0732">Signal</keyword>
<dbReference type="OrthoDB" id="5513101at2"/>
<dbReference type="HOGENOM" id="CLU_1841863_0_0_7"/>
<dbReference type="RefSeq" id="WP_015850495.1">
    <property type="nucleotide sequence ID" value="NC_012881.1"/>
</dbReference>
<dbReference type="KEGG" id="dsa:Desal_0610"/>
<feature type="signal peptide" evidence="1">
    <location>
        <begin position="1"/>
        <end position="23"/>
    </location>
</feature>
<protein>
    <submittedName>
        <fullName evidence="2">Uncharacterized protein</fullName>
    </submittedName>
</protein>
<dbReference type="eggNOG" id="ENOG50317WW">
    <property type="taxonomic scope" value="Bacteria"/>
</dbReference>
<dbReference type="EMBL" id="CP001649">
    <property type="protein sequence ID" value="ACS78676.1"/>
    <property type="molecule type" value="Genomic_DNA"/>
</dbReference>
<evidence type="ECO:0000256" key="1">
    <source>
        <dbReference type="SAM" id="SignalP"/>
    </source>
</evidence>
<dbReference type="Proteomes" id="UP000002601">
    <property type="component" value="Chromosome"/>
</dbReference>
<name>C6BXW8_MARSD</name>
<feature type="chain" id="PRO_5002962927" evidence="1">
    <location>
        <begin position="24"/>
        <end position="139"/>
    </location>
</feature>
<dbReference type="STRING" id="526222.Desal_0610"/>
<gene>
    <name evidence="2" type="ordered locus">Desal_0610</name>
</gene>